<keyword evidence="7" id="KW-1185">Reference proteome</keyword>
<dbReference type="EMBL" id="NWBU01000005">
    <property type="protein sequence ID" value="PTQ12075.1"/>
    <property type="molecule type" value="Genomic_DNA"/>
</dbReference>
<dbReference type="Gene3D" id="1.10.357.10">
    <property type="entry name" value="Tetracycline Repressor, domain 2"/>
    <property type="match status" value="1"/>
</dbReference>
<dbReference type="PANTHER" id="PTHR30055:SF234">
    <property type="entry name" value="HTH-TYPE TRANSCRIPTIONAL REGULATOR BETI"/>
    <property type="match status" value="1"/>
</dbReference>
<evidence type="ECO:0000256" key="4">
    <source>
        <dbReference type="PROSITE-ProRule" id="PRU00335"/>
    </source>
</evidence>
<accession>A0A2T5FZH2</accession>
<sequence length="205" mass="22175">MNARAAGGRPTKAQAAARTELLLDTARELFCRKGFAGTSLDEIAALLRSSKHTIYRRYPGKLELLEAVVERDVDRFRKALAQAGAAGADPVDVLRAMARSYFGFGASRDYAALYAAISLEAATSAHLRNKLREWASAALAPLREAIAIAMPQADPAEACEILIDLLDGAANRARWSDDAQADPSASDRSFAARWDFFRRAMATAS</sequence>
<dbReference type="PROSITE" id="PS50977">
    <property type="entry name" value="HTH_TETR_2"/>
    <property type="match status" value="1"/>
</dbReference>
<dbReference type="GO" id="GO:0000976">
    <property type="term" value="F:transcription cis-regulatory region binding"/>
    <property type="evidence" value="ECO:0007669"/>
    <property type="project" value="TreeGrafter"/>
</dbReference>
<feature type="DNA-binding region" description="H-T-H motif" evidence="4">
    <location>
        <begin position="39"/>
        <end position="58"/>
    </location>
</feature>
<dbReference type="InterPro" id="IPR001647">
    <property type="entry name" value="HTH_TetR"/>
</dbReference>
<organism evidence="6 7">
    <name type="scientific">Sphingomonas oleivorans</name>
    <dbReference type="NCBI Taxonomy" id="1735121"/>
    <lineage>
        <taxon>Bacteria</taxon>
        <taxon>Pseudomonadati</taxon>
        <taxon>Pseudomonadota</taxon>
        <taxon>Alphaproteobacteria</taxon>
        <taxon>Sphingomonadales</taxon>
        <taxon>Sphingomonadaceae</taxon>
        <taxon>Sphingomonas</taxon>
    </lineage>
</organism>
<gene>
    <name evidence="6" type="ORF">CLG96_05750</name>
</gene>
<dbReference type="Pfam" id="PF00440">
    <property type="entry name" value="TetR_N"/>
    <property type="match status" value="1"/>
</dbReference>
<evidence type="ECO:0000259" key="5">
    <source>
        <dbReference type="PROSITE" id="PS50977"/>
    </source>
</evidence>
<protein>
    <submittedName>
        <fullName evidence="6">TetR family transcriptional regulator</fullName>
    </submittedName>
</protein>
<dbReference type="SUPFAM" id="SSF48498">
    <property type="entry name" value="Tetracyclin repressor-like, C-terminal domain"/>
    <property type="match status" value="1"/>
</dbReference>
<feature type="domain" description="HTH tetR-type" evidence="5">
    <location>
        <begin position="16"/>
        <end position="76"/>
    </location>
</feature>
<dbReference type="InterPro" id="IPR036271">
    <property type="entry name" value="Tet_transcr_reg_TetR-rel_C_sf"/>
</dbReference>
<dbReference type="GO" id="GO:0003700">
    <property type="term" value="F:DNA-binding transcription factor activity"/>
    <property type="evidence" value="ECO:0007669"/>
    <property type="project" value="TreeGrafter"/>
</dbReference>
<comment type="caution">
    <text evidence="6">The sequence shown here is derived from an EMBL/GenBank/DDBJ whole genome shotgun (WGS) entry which is preliminary data.</text>
</comment>
<evidence type="ECO:0000256" key="2">
    <source>
        <dbReference type="ARBA" id="ARBA00023125"/>
    </source>
</evidence>
<evidence type="ECO:0000256" key="1">
    <source>
        <dbReference type="ARBA" id="ARBA00023015"/>
    </source>
</evidence>
<evidence type="ECO:0000313" key="6">
    <source>
        <dbReference type="EMBL" id="PTQ12075.1"/>
    </source>
</evidence>
<dbReference type="SUPFAM" id="SSF46689">
    <property type="entry name" value="Homeodomain-like"/>
    <property type="match status" value="1"/>
</dbReference>
<keyword evidence="2 4" id="KW-0238">DNA-binding</keyword>
<reference evidence="6 7" key="1">
    <citation type="submission" date="2017-09" db="EMBL/GenBank/DDBJ databases">
        <title>Sphingomonas panjinensis sp.nov., isolated from oil-contaminated soil.</title>
        <authorList>
            <person name="Wang L."/>
            <person name="Chen L."/>
        </authorList>
    </citation>
    <scope>NUCLEOTIDE SEQUENCE [LARGE SCALE GENOMIC DNA]</scope>
    <source>
        <strain evidence="6 7">FW-11</strain>
    </source>
</reference>
<keyword evidence="3" id="KW-0804">Transcription</keyword>
<dbReference type="PRINTS" id="PR00455">
    <property type="entry name" value="HTHTETR"/>
</dbReference>
<dbReference type="Proteomes" id="UP000244162">
    <property type="component" value="Unassembled WGS sequence"/>
</dbReference>
<evidence type="ECO:0000256" key="3">
    <source>
        <dbReference type="ARBA" id="ARBA00023163"/>
    </source>
</evidence>
<dbReference type="OrthoDB" id="7584337at2"/>
<evidence type="ECO:0000313" key="7">
    <source>
        <dbReference type="Proteomes" id="UP000244162"/>
    </source>
</evidence>
<dbReference type="InterPro" id="IPR050109">
    <property type="entry name" value="HTH-type_TetR-like_transc_reg"/>
</dbReference>
<proteinExistence type="predicted"/>
<dbReference type="PANTHER" id="PTHR30055">
    <property type="entry name" value="HTH-TYPE TRANSCRIPTIONAL REGULATOR RUTR"/>
    <property type="match status" value="1"/>
</dbReference>
<dbReference type="InterPro" id="IPR009057">
    <property type="entry name" value="Homeodomain-like_sf"/>
</dbReference>
<name>A0A2T5FZH2_9SPHN</name>
<keyword evidence="1" id="KW-0805">Transcription regulation</keyword>
<dbReference type="AlphaFoldDB" id="A0A2T5FZH2"/>